<dbReference type="Proteomes" id="UP000594638">
    <property type="component" value="Unassembled WGS sequence"/>
</dbReference>
<evidence type="ECO:0000256" key="1">
    <source>
        <dbReference type="ARBA" id="ARBA00008894"/>
    </source>
</evidence>
<gene>
    <name evidence="7" type="ORF">OLEA9_A073731</name>
</gene>
<feature type="transmembrane region" description="Helical" evidence="6">
    <location>
        <begin position="190"/>
        <end position="211"/>
    </location>
</feature>
<proteinExistence type="inferred from homology"/>
<reference evidence="7 8" key="1">
    <citation type="submission" date="2019-12" db="EMBL/GenBank/DDBJ databases">
        <authorList>
            <person name="Alioto T."/>
            <person name="Alioto T."/>
            <person name="Gomez Garrido J."/>
        </authorList>
    </citation>
    <scope>NUCLEOTIDE SEQUENCE [LARGE SCALE GENOMIC DNA]</scope>
</reference>
<comment type="similarity">
    <text evidence="1">Belongs to the disease resistance NB-LRR family.</text>
</comment>
<protein>
    <submittedName>
        <fullName evidence="7">Uncharacterized protein</fullName>
    </submittedName>
</protein>
<keyword evidence="2" id="KW-0433">Leucine-rich repeat</keyword>
<dbReference type="AlphaFoldDB" id="A0A8S0VN80"/>
<keyword evidence="3" id="KW-0677">Repeat</keyword>
<keyword evidence="6" id="KW-0472">Membrane</keyword>
<dbReference type="InterPro" id="IPR038005">
    <property type="entry name" value="RX-like_CC"/>
</dbReference>
<dbReference type="CDD" id="cd14798">
    <property type="entry name" value="RX-CC_like"/>
    <property type="match status" value="1"/>
</dbReference>
<evidence type="ECO:0000256" key="6">
    <source>
        <dbReference type="SAM" id="Phobius"/>
    </source>
</evidence>
<dbReference type="GO" id="GO:0006952">
    <property type="term" value="P:defense response"/>
    <property type="evidence" value="ECO:0007669"/>
    <property type="project" value="UniProtKB-KW"/>
</dbReference>
<comment type="caution">
    <text evidence="7">The sequence shown here is derived from an EMBL/GenBank/DDBJ whole genome shotgun (WGS) entry which is preliminary data.</text>
</comment>
<dbReference type="OrthoDB" id="1288760at2759"/>
<keyword evidence="5" id="KW-0547">Nucleotide-binding</keyword>
<keyword evidence="6" id="KW-0812">Transmembrane</keyword>
<sequence>MSSKEEELDLSVQSRNYSSAEELDLIVPSPIFSSHDSSEKSQRRKYYLLNCLIGIVVEHISKLSSQHGHGIDLLWSLKYISEFKNNDTIRNNLKTFVSLVQKLKGLFTVPNQQIMSHISLNINPNLVVAAFINFHLQMVEVILCFETGYVACVKGPIQNLQTKLGFLMTFLGDTAMHLQPTKNIVTDIEAMVYGVGSFFYIFFVNLFLFVITVEIGTSNATTNFEAVINENGQKFEVTNKAMTGIKALVREVGSFLESSVFKGNDQDPKAGILDLALSNLLTKFELLKTKIKELCIATSKIPSDMTPKTAVISPFIVDSVLDDLMDLINNKPYKIFGIKDQIVMLHKELMSSGSSVTDIAVQQEAEHEELMIQTRDTAYQVEYVINSFPHVWYFTLGLPQLIEKIWLIKMAIKEMKNNIDAAGIPEVAKYPGEQVSSQSTKYPIFGNTIVGFEKVTTEIEGQLVRGPDQLQIISIIGMPGL</sequence>
<organism evidence="7 8">
    <name type="scientific">Olea europaea subsp. europaea</name>
    <dbReference type="NCBI Taxonomy" id="158383"/>
    <lineage>
        <taxon>Eukaryota</taxon>
        <taxon>Viridiplantae</taxon>
        <taxon>Streptophyta</taxon>
        <taxon>Embryophyta</taxon>
        <taxon>Tracheophyta</taxon>
        <taxon>Spermatophyta</taxon>
        <taxon>Magnoliopsida</taxon>
        <taxon>eudicotyledons</taxon>
        <taxon>Gunneridae</taxon>
        <taxon>Pentapetalae</taxon>
        <taxon>asterids</taxon>
        <taxon>lamiids</taxon>
        <taxon>Lamiales</taxon>
        <taxon>Oleaceae</taxon>
        <taxon>Oleeae</taxon>
        <taxon>Olea</taxon>
    </lineage>
</organism>
<accession>A0A8S0VN80</accession>
<keyword evidence="4" id="KW-0611">Plant defense</keyword>
<dbReference type="Gramene" id="OE9A073731T1">
    <property type="protein sequence ID" value="OE9A073731C1"/>
    <property type="gene ID" value="OE9A073731"/>
</dbReference>
<keyword evidence="8" id="KW-1185">Reference proteome</keyword>
<keyword evidence="6" id="KW-1133">Transmembrane helix</keyword>
<dbReference type="GO" id="GO:0005524">
    <property type="term" value="F:ATP binding"/>
    <property type="evidence" value="ECO:0007669"/>
    <property type="project" value="UniProtKB-KW"/>
</dbReference>
<evidence type="ECO:0000256" key="2">
    <source>
        <dbReference type="ARBA" id="ARBA00022614"/>
    </source>
</evidence>
<keyword evidence="5" id="KW-0067">ATP-binding</keyword>
<feature type="non-terminal residue" evidence="7">
    <location>
        <position position="1"/>
    </location>
</feature>
<name>A0A8S0VN80_OLEEU</name>
<evidence type="ECO:0000313" key="7">
    <source>
        <dbReference type="EMBL" id="CAA3031973.1"/>
    </source>
</evidence>
<evidence type="ECO:0000256" key="3">
    <source>
        <dbReference type="ARBA" id="ARBA00022737"/>
    </source>
</evidence>
<evidence type="ECO:0000313" key="8">
    <source>
        <dbReference type="Proteomes" id="UP000594638"/>
    </source>
</evidence>
<dbReference type="EMBL" id="CACTIH010009510">
    <property type="protein sequence ID" value="CAA3031973.1"/>
    <property type="molecule type" value="Genomic_DNA"/>
</dbReference>
<evidence type="ECO:0000256" key="5">
    <source>
        <dbReference type="ARBA" id="ARBA00022840"/>
    </source>
</evidence>
<evidence type="ECO:0000256" key="4">
    <source>
        <dbReference type="ARBA" id="ARBA00022821"/>
    </source>
</evidence>